<dbReference type="RefSeq" id="WP_183336520.1">
    <property type="nucleotide sequence ID" value="NZ_JACHZG010000001.1"/>
</dbReference>
<keyword evidence="2" id="KW-1185">Reference proteome</keyword>
<sequence>MAGLRAYALGVAELRAVVGATGPAAERLRAIAAQAFPPGGAASAVPDRLGPIYRRVPGAPVVRPEDPTRRDLDALLAGTPILPRRAAPVWRLVEAFAAGLAWSSSPAPEDARLTSLLGPAGLDLPPLEGLVAGWCRLDDAAVVPALHDWLETSQAWTEAAGRAGRPRPDVVVLGLP</sequence>
<proteinExistence type="predicted"/>
<dbReference type="Proteomes" id="UP000565572">
    <property type="component" value="Unassembled WGS sequence"/>
</dbReference>
<gene>
    <name evidence="1" type="ORF">FHX39_000496</name>
</gene>
<dbReference type="AlphaFoldDB" id="A0A7W5P5Q9"/>
<evidence type="ECO:0000313" key="2">
    <source>
        <dbReference type="Proteomes" id="UP000565572"/>
    </source>
</evidence>
<protein>
    <submittedName>
        <fullName evidence="1">Uncharacterized protein</fullName>
    </submittedName>
</protein>
<comment type="caution">
    <text evidence="1">The sequence shown here is derived from an EMBL/GenBank/DDBJ whole genome shotgun (WGS) entry which is preliminary data.</text>
</comment>
<organism evidence="1 2">
    <name type="scientific">Microlunatus antarcticus</name>
    <dbReference type="NCBI Taxonomy" id="53388"/>
    <lineage>
        <taxon>Bacteria</taxon>
        <taxon>Bacillati</taxon>
        <taxon>Actinomycetota</taxon>
        <taxon>Actinomycetes</taxon>
        <taxon>Propionibacteriales</taxon>
        <taxon>Propionibacteriaceae</taxon>
        <taxon>Microlunatus</taxon>
    </lineage>
</organism>
<accession>A0A7W5P5Q9</accession>
<name>A0A7W5P5Q9_9ACTN</name>
<dbReference type="EMBL" id="JACHZG010000001">
    <property type="protein sequence ID" value="MBB3325552.1"/>
    <property type="molecule type" value="Genomic_DNA"/>
</dbReference>
<evidence type="ECO:0000313" key="1">
    <source>
        <dbReference type="EMBL" id="MBB3325552.1"/>
    </source>
</evidence>
<reference evidence="1 2" key="1">
    <citation type="submission" date="2020-08" db="EMBL/GenBank/DDBJ databases">
        <title>Sequencing the genomes of 1000 actinobacteria strains.</title>
        <authorList>
            <person name="Klenk H.-P."/>
        </authorList>
    </citation>
    <scope>NUCLEOTIDE SEQUENCE [LARGE SCALE GENOMIC DNA]</scope>
    <source>
        <strain evidence="1 2">DSM 11053</strain>
    </source>
</reference>